<dbReference type="GO" id="GO:0005829">
    <property type="term" value="C:cytosol"/>
    <property type="evidence" value="ECO:0007669"/>
    <property type="project" value="TreeGrafter"/>
</dbReference>
<keyword evidence="3" id="KW-0723">Serine/threonine-protein kinase</keyword>
<dbReference type="PANTHER" id="PTHR47096">
    <property type="entry name" value="MISSHAPEN LIKE KINASE 1"/>
    <property type="match status" value="1"/>
</dbReference>
<dbReference type="Proteomes" id="UP001163046">
    <property type="component" value="Unassembled WGS sequence"/>
</dbReference>
<name>A0A9X0CDQ6_9CNID</name>
<dbReference type="GO" id="GO:0004674">
    <property type="term" value="F:protein serine/threonine kinase activity"/>
    <property type="evidence" value="ECO:0007669"/>
    <property type="project" value="UniProtKB-KW"/>
</dbReference>
<organism evidence="7 8">
    <name type="scientific">Desmophyllum pertusum</name>
    <dbReference type="NCBI Taxonomy" id="174260"/>
    <lineage>
        <taxon>Eukaryota</taxon>
        <taxon>Metazoa</taxon>
        <taxon>Cnidaria</taxon>
        <taxon>Anthozoa</taxon>
        <taxon>Hexacorallia</taxon>
        <taxon>Scleractinia</taxon>
        <taxon>Caryophylliina</taxon>
        <taxon>Caryophylliidae</taxon>
        <taxon>Desmophyllum</taxon>
    </lineage>
</organism>
<dbReference type="OrthoDB" id="6017484at2759"/>
<evidence type="ECO:0000256" key="5">
    <source>
        <dbReference type="ARBA" id="ARBA00022777"/>
    </source>
</evidence>
<evidence type="ECO:0000313" key="8">
    <source>
        <dbReference type="Proteomes" id="UP001163046"/>
    </source>
</evidence>
<dbReference type="InterPro" id="IPR051700">
    <property type="entry name" value="STE20_Ser-Thr_kinase"/>
</dbReference>
<evidence type="ECO:0000259" key="6">
    <source>
        <dbReference type="SMART" id="SM00036"/>
    </source>
</evidence>
<evidence type="ECO:0000256" key="3">
    <source>
        <dbReference type="ARBA" id="ARBA00022527"/>
    </source>
</evidence>
<protein>
    <recommendedName>
        <fullName evidence="2">non-specific serine/threonine protein kinase</fullName>
        <ecNumber evidence="2">2.7.11.1</ecNumber>
    </recommendedName>
</protein>
<feature type="domain" description="CNH" evidence="6">
    <location>
        <begin position="9"/>
        <end position="304"/>
    </location>
</feature>
<reference evidence="7" key="1">
    <citation type="submission" date="2023-01" db="EMBL/GenBank/DDBJ databases">
        <title>Genome assembly of the deep-sea coral Lophelia pertusa.</title>
        <authorList>
            <person name="Herrera S."/>
            <person name="Cordes E."/>
        </authorList>
    </citation>
    <scope>NUCLEOTIDE SEQUENCE</scope>
    <source>
        <strain evidence="7">USNM1676648</strain>
        <tissue evidence="7">Polyp</tissue>
    </source>
</reference>
<dbReference type="AlphaFoldDB" id="A0A9X0CDQ6"/>
<comment type="similarity">
    <text evidence="1">Belongs to the protein kinase superfamily. STE Ser/Thr protein kinase family. STE20 subfamily.</text>
</comment>
<sequence length="324" mass="37394">MAMPQIRKYKYKFRTEILCGALWGVNLIVGTESGLYLLDRSGYGKVFQLITRRRFQQIDVFRRNKRKQNKLRVYYLSWLKAKILKGEEADHHRRQRGYTVVGDLEGCVHYKVVNFHRIKFLAIATADRIEVYAWAPKPYHKFMAFKSFSYLVQRPLMLNVTIEAENSRLKVCYSSEIGFHAVDLDSASVNDLFIPSQLQEKFQPHAIIPLPSSSGLELLLCFNNEGVYVNTNGDLVRHAVLQWGETPYAIAHIGSGQIMGWGEKAIEVRSVETGLLDGVFMHKRAQTFRFLCERNEKVFFASRSSSSGQIYFMTLSKTFKNFGY</sequence>
<keyword evidence="8" id="KW-1185">Reference proteome</keyword>
<evidence type="ECO:0000256" key="4">
    <source>
        <dbReference type="ARBA" id="ARBA00022679"/>
    </source>
</evidence>
<dbReference type="PANTHER" id="PTHR47096:SF1">
    <property type="entry name" value="MISSHAPEN LIKE KINASE 1"/>
    <property type="match status" value="1"/>
</dbReference>
<dbReference type="SMART" id="SM00036">
    <property type="entry name" value="CNH"/>
    <property type="match status" value="1"/>
</dbReference>
<accession>A0A9X0CDQ6</accession>
<keyword evidence="4 7" id="KW-0808">Transferase</keyword>
<dbReference type="EC" id="2.7.11.1" evidence="2"/>
<evidence type="ECO:0000256" key="1">
    <source>
        <dbReference type="ARBA" id="ARBA00008874"/>
    </source>
</evidence>
<evidence type="ECO:0000256" key="2">
    <source>
        <dbReference type="ARBA" id="ARBA00012513"/>
    </source>
</evidence>
<dbReference type="InterPro" id="IPR001180">
    <property type="entry name" value="CNH_dom"/>
</dbReference>
<proteinExistence type="inferred from homology"/>
<dbReference type="EMBL" id="MU827792">
    <property type="protein sequence ID" value="KAJ7330666.1"/>
    <property type="molecule type" value="Genomic_DNA"/>
</dbReference>
<dbReference type="Pfam" id="PF00780">
    <property type="entry name" value="CNH"/>
    <property type="match status" value="1"/>
</dbReference>
<keyword evidence="5 7" id="KW-0418">Kinase</keyword>
<comment type="caution">
    <text evidence="7">The sequence shown here is derived from an EMBL/GenBank/DDBJ whole genome shotgun (WGS) entry which is preliminary data.</text>
</comment>
<gene>
    <name evidence="7" type="primary">MAP4K4_2</name>
    <name evidence="7" type="ORF">OS493_022281</name>
</gene>
<evidence type="ECO:0000313" key="7">
    <source>
        <dbReference type="EMBL" id="KAJ7330666.1"/>
    </source>
</evidence>